<dbReference type="InterPro" id="IPR058548">
    <property type="entry name" value="MlaB-like_STAS"/>
</dbReference>
<dbReference type="PROSITE" id="PS50801">
    <property type="entry name" value="STAS"/>
    <property type="match status" value="1"/>
</dbReference>
<gene>
    <name evidence="2" type="ORF">GCM10023095_17030</name>
</gene>
<sequence>MKFDGSLNAAWAASSWGQQAQLFAQDEADLTEVVRLDSAALALLVKWSQACQARGSRLRILGADDNFIKLASLYGVAELFELAPLH</sequence>
<dbReference type="EMBL" id="BAABFC010000012">
    <property type="protein sequence ID" value="GAA4498505.1"/>
    <property type="molecule type" value="Genomic_DNA"/>
</dbReference>
<dbReference type="CDD" id="cd07043">
    <property type="entry name" value="STAS_anti-anti-sigma_factors"/>
    <property type="match status" value="1"/>
</dbReference>
<protein>
    <submittedName>
        <fullName evidence="2">STAS domain-containing protein</fullName>
    </submittedName>
</protein>
<dbReference type="SUPFAM" id="SSF52091">
    <property type="entry name" value="SpoIIaa-like"/>
    <property type="match status" value="1"/>
</dbReference>
<proteinExistence type="predicted"/>
<dbReference type="Proteomes" id="UP001501321">
    <property type="component" value="Unassembled WGS sequence"/>
</dbReference>
<dbReference type="Pfam" id="PF13466">
    <property type="entry name" value="STAS_2"/>
    <property type="match status" value="1"/>
</dbReference>
<evidence type="ECO:0000313" key="3">
    <source>
        <dbReference type="Proteomes" id="UP001501321"/>
    </source>
</evidence>
<evidence type="ECO:0000259" key="1">
    <source>
        <dbReference type="PROSITE" id="PS50801"/>
    </source>
</evidence>
<keyword evidence="3" id="KW-1185">Reference proteome</keyword>
<dbReference type="InterPro" id="IPR002645">
    <property type="entry name" value="STAS_dom"/>
</dbReference>
<name>A0ABP8Q6S4_9GAMM</name>
<comment type="caution">
    <text evidence="2">The sequence shown here is derived from an EMBL/GenBank/DDBJ whole genome shotgun (WGS) entry which is preliminary data.</text>
</comment>
<feature type="domain" description="STAS" evidence="1">
    <location>
        <begin position="29"/>
        <end position="86"/>
    </location>
</feature>
<dbReference type="InterPro" id="IPR036513">
    <property type="entry name" value="STAS_dom_sf"/>
</dbReference>
<dbReference type="Gene3D" id="3.30.750.24">
    <property type="entry name" value="STAS domain"/>
    <property type="match status" value="1"/>
</dbReference>
<organism evidence="2 3">
    <name type="scientific">Pseudaeromonas paramecii</name>
    <dbReference type="NCBI Taxonomy" id="2138166"/>
    <lineage>
        <taxon>Bacteria</taxon>
        <taxon>Pseudomonadati</taxon>
        <taxon>Pseudomonadota</taxon>
        <taxon>Gammaproteobacteria</taxon>
        <taxon>Aeromonadales</taxon>
        <taxon>Aeromonadaceae</taxon>
        <taxon>Pseudaeromonas</taxon>
    </lineage>
</organism>
<evidence type="ECO:0000313" key="2">
    <source>
        <dbReference type="EMBL" id="GAA4498505.1"/>
    </source>
</evidence>
<accession>A0ABP8Q6S4</accession>
<reference evidence="3" key="1">
    <citation type="journal article" date="2019" name="Int. J. Syst. Evol. Microbiol.">
        <title>The Global Catalogue of Microorganisms (GCM) 10K type strain sequencing project: providing services to taxonomists for standard genome sequencing and annotation.</title>
        <authorList>
            <consortium name="The Broad Institute Genomics Platform"/>
            <consortium name="The Broad Institute Genome Sequencing Center for Infectious Disease"/>
            <person name="Wu L."/>
            <person name="Ma J."/>
        </authorList>
    </citation>
    <scope>NUCLEOTIDE SEQUENCE [LARGE SCALE GENOMIC DNA]</scope>
    <source>
        <strain evidence="3">JCM 32226</strain>
    </source>
</reference>
<dbReference type="RefSeq" id="WP_345012037.1">
    <property type="nucleotide sequence ID" value="NZ_BAABFC010000012.1"/>
</dbReference>